<comment type="caution">
    <text evidence="2">The sequence shown here is derived from an EMBL/GenBank/DDBJ whole genome shotgun (WGS) entry which is preliminary data.</text>
</comment>
<gene>
    <name evidence="2" type="ORF">BJ212DRAFT_1574690</name>
</gene>
<proteinExistence type="predicted"/>
<evidence type="ECO:0000313" key="2">
    <source>
        <dbReference type="EMBL" id="KAG1822822.1"/>
    </source>
</evidence>
<keyword evidence="1" id="KW-1133">Transmembrane helix</keyword>
<dbReference type="GeneID" id="64636130"/>
<accession>A0A9P7JHG8</accession>
<protein>
    <submittedName>
        <fullName evidence="2">Uncharacterized protein</fullName>
    </submittedName>
</protein>
<dbReference type="EMBL" id="JABBWG010000005">
    <property type="protein sequence ID" value="KAG1822822.1"/>
    <property type="molecule type" value="Genomic_DNA"/>
</dbReference>
<keyword evidence="1" id="KW-0812">Transmembrane</keyword>
<dbReference type="RefSeq" id="XP_041197228.1">
    <property type="nucleotide sequence ID" value="XM_041342114.1"/>
</dbReference>
<keyword evidence="1" id="KW-0472">Membrane</keyword>
<keyword evidence="3" id="KW-1185">Reference proteome</keyword>
<dbReference type="AlphaFoldDB" id="A0A9P7JHG8"/>
<dbReference type="OrthoDB" id="2660175at2759"/>
<sequence length="144" mass="16513">MFPKRLRADPTQALGIEFIVGGTSDASRYSWFWFIQLSILAGHIWLLEFHMAKGQWRIEFSLSEDLSARVDSSALVIQAPSGKTTLEDMRILHPYKMFTMKPMVFIIASKIYVSIFWPLAWLMNDKTTLDCNGTLHAKLEITLT</sequence>
<dbReference type="Proteomes" id="UP000807769">
    <property type="component" value="Unassembled WGS sequence"/>
</dbReference>
<feature type="transmembrane region" description="Helical" evidence="1">
    <location>
        <begin position="30"/>
        <end position="47"/>
    </location>
</feature>
<name>A0A9P7JHG8_9AGAM</name>
<evidence type="ECO:0000313" key="3">
    <source>
        <dbReference type="Proteomes" id="UP000807769"/>
    </source>
</evidence>
<organism evidence="2 3">
    <name type="scientific">Suillus subaureus</name>
    <dbReference type="NCBI Taxonomy" id="48587"/>
    <lineage>
        <taxon>Eukaryota</taxon>
        <taxon>Fungi</taxon>
        <taxon>Dikarya</taxon>
        <taxon>Basidiomycota</taxon>
        <taxon>Agaricomycotina</taxon>
        <taxon>Agaricomycetes</taxon>
        <taxon>Agaricomycetidae</taxon>
        <taxon>Boletales</taxon>
        <taxon>Suillineae</taxon>
        <taxon>Suillaceae</taxon>
        <taxon>Suillus</taxon>
    </lineage>
</organism>
<feature type="transmembrane region" description="Helical" evidence="1">
    <location>
        <begin position="103"/>
        <end position="123"/>
    </location>
</feature>
<reference evidence="2" key="1">
    <citation type="journal article" date="2020" name="New Phytol.">
        <title>Comparative genomics reveals dynamic genome evolution in host specialist ectomycorrhizal fungi.</title>
        <authorList>
            <person name="Lofgren L.A."/>
            <person name="Nguyen N.H."/>
            <person name="Vilgalys R."/>
            <person name="Ruytinx J."/>
            <person name="Liao H.L."/>
            <person name="Branco S."/>
            <person name="Kuo A."/>
            <person name="LaButti K."/>
            <person name="Lipzen A."/>
            <person name="Andreopoulos W."/>
            <person name="Pangilinan J."/>
            <person name="Riley R."/>
            <person name="Hundley H."/>
            <person name="Na H."/>
            <person name="Barry K."/>
            <person name="Grigoriev I.V."/>
            <person name="Stajich J.E."/>
            <person name="Kennedy P.G."/>
        </authorList>
    </citation>
    <scope>NUCLEOTIDE SEQUENCE</scope>
    <source>
        <strain evidence="2">MN1</strain>
    </source>
</reference>
<evidence type="ECO:0000256" key="1">
    <source>
        <dbReference type="SAM" id="Phobius"/>
    </source>
</evidence>